<reference evidence="1" key="1">
    <citation type="submission" date="2014-11" db="EMBL/GenBank/DDBJ databases">
        <authorList>
            <person name="Amaro Gonzalez C."/>
        </authorList>
    </citation>
    <scope>NUCLEOTIDE SEQUENCE</scope>
</reference>
<dbReference type="AlphaFoldDB" id="A0A0E9UH16"/>
<proteinExistence type="predicted"/>
<reference evidence="1" key="2">
    <citation type="journal article" date="2015" name="Fish Shellfish Immunol.">
        <title>Early steps in the European eel (Anguilla anguilla)-Vibrio vulnificus interaction in the gills: Role of the RtxA13 toxin.</title>
        <authorList>
            <person name="Callol A."/>
            <person name="Pajuelo D."/>
            <person name="Ebbesson L."/>
            <person name="Teles M."/>
            <person name="MacKenzie S."/>
            <person name="Amaro C."/>
        </authorList>
    </citation>
    <scope>NUCLEOTIDE SEQUENCE</scope>
</reference>
<protein>
    <submittedName>
        <fullName evidence="1">Uncharacterized protein</fullName>
    </submittedName>
</protein>
<accession>A0A0E9UH16</accession>
<name>A0A0E9UH16_ANGAN</name>
<evidence type="ECO:0000313" key="1">
    <source>
        <dbReference type="EMBL" id="JAH65077.1"/>
    </source>
</evidence>
<sequence>MSIEQDFFLFNHYKVSHYKQFRLIGTSVLLQV</sequence>
<dbReference type="EMBL" id="GBXM01043500">
    <property type="protein sequence ID" value="JAH65077.1"/>
    <property type="molecule type" value="Transcribed_RNA"/>
</dbReference>
<organism evidence="1">
    <name type="scientific">Anguilla anguilla</name>
    <name type="common">European freshwater eel</name>
    <name type="synonym">Muraena anguilla</name>
    <dbReference type="NCBI Taxonomy" id="7936"/>
    <lineage>
        <taxon>Eukaryota</taxon>
        <taxon>Metazoa</taxon>
        <taxon>Chordata</taxon>
        <taxon>Craniata</taxon>
        <taxon>Vertebrata</taxon>
        <taxon>Euteleostomi</taxon>
        <taxon>Actinopterygii</taxon>
        <taxon>Neopterygii</taxon>
        <taxon>Teleostei</taxon>
        <taxon>Anguilliformes</taxon>
        <taxon>Anguillidae</taxon>
        <taxon>Anguilla</taxon>
    </lineage>
</organism>